<dbReference type="AlphaFoldDB" id="A0A0G4IM19"/>
<dbReference type="PANTHER" id="PTHR34825">
    <property type="entry name" value="CONSERVED PROTEIN, WITH A WEAK D-GALACTARATE DEHYDRATASE/ALTRONATE HYDROLASE DOMAIN"/>
    <property type="match status" value="1"/>
</dbReference>
<sequence length="444" mass="49484">MWAAGSRCRCRLARRLARRYVPSTTEQIHRPPPVSTAREPVERRITSSVSTFSVMREENFALVDKTAQLERIISSHQKVMLCRPPKFGKTLTVTTLASLFRGHKHLFDGTASPDHRPLNIAETAWDWHAETHNVLHFDMAGIARRTGFRANLIDVMGRLGRHMGLGDTVNAASVKGATRDLIEGAARLSPSGKVVVLIDEVDAPVGSALRPLSDAERKVALASNQRVLSDFLEAIDAQESLIRFQFYTGVGSVPMSGNVQDLTFDDFAGSLAGYTIQEVHENFQKARYALQHRLKIADELDQHIIDWYGGYAWGDVPEARRLLNPFAVNQLLVRQDFGPHWSSAVGSHMWVYDALRGCDIPDIFEGRIPLQSNAMSPWNLQAQGRGDVNDIRNLLLRLGLLTVKEVELDPKSLMRIGTLGVPNLDVHDYSVRPLIDALYLPSAD</sequence>
<dbReference type="PANTHER" id="PTHR34825:SF1">
    <property type="entry name" value="AAA-ATPASE-LIKE DOMAIN-CONTAINING PROTEIN"/>
    <property type="match status" value="1"/>
</dbReference>
<keyword evidence="3" id="KW-1185">Reference proteome</keyword>
<dbReference type="Proteomes" id="UP000039324">
    <property type="component" value="Unassembled WGS sequence"/>
</dbReference>
<gene>
    <name evidence="2" type="ORF">PBRA_004835</name>
</gene>
<dbReference type="InterPro" id="IPR018631">
    <property type="entry name" value="AAA-ATPase-like_dom"/>
</dbReference>
<reference evidence="2 3" key="1">
    <citation type="submission" date="2015-02" db="EMBL/GenBank/DDBJ databases">
        <authorList>
            <person name="Chooi Y.-H."/>
        </authorList>
    </citation>
    <scope>NUCLEOTIDE SEQUENCE [LARGE SCALE GENOMIC DNA]</scope>
    <source>
        <strain evidence="2">E3</strain>
    </source>
</reference>
<evidence type="ECO:0000313" key="3">
    <source>
        <dbReference type="Proteomes" id="UP000039324"/>
    </source>
</evidence>
<organism evidence="2 3">
    <name type="scientific">Plasmodiophora brassicae</name>
    <name type="common">Clubroot disease agent</name>
    <dbReference type="NCBI Taxonomy" id="37360"/>
    <lineage>
        <taxon>Eukaryota</taxon>
        <taxon>Sar</taxon>
        <taxon>Rhizaria</taxon>
        <taxon>Endomyxa</taxon>
        <taxon>Phytomyxea</taxon>
        <taxon>Plasmodiophorida</taxon>
        <taxon>Plasmodiophoridae</taxon>
        <taxon>Plasmodiophora</taxon>
    </lineage>
</organism>
<feature type="domain" description="AAA-ATPase-like" evidence="1">
    <location>
        <begin position="49"/>
        <end position="255"/>
    </location>
</feature>
<accession>A0A0G4IM19</accession>
<dbReference type="Pfam" id="PF09820">
    <property type="entry name" value="AAA-ATPase_like"/>
    <property type="match status" value="1"/>
</dbReference>
<evidence type="ECO:0000259" key="1">
    <source>
        <dbReference type="Pfam" id="PF09820"/>
    </source>
</evidence>
<dbReference type="EMBL" id="CDSF01000046">
    <property type="protein sequence ID" value="CEO96145.1"/>
    <property type="molecule type" value="Genomic_DNA"/>
</dbReference>
<dbReference type="OrthoDB" id="2111466at2759"/>
<proteinExistence type="predicted"/>
<evidence type="ECO:0000313" key="2">
    <source>
        <dbReference type="EMBL" id="CEO96145.1"/>
    </source>
</evidence>
<protein>
    <recommendedName>
        <fullName evidence="1">AAA-ATPase-like domain-containing protein</fullName>
    </recommendedName>
</protein>
<name>A0A0G4IM19_PLABS</name>